<dbReference type="InterPro" id="IPR001173">
    <property type="entry name" value="Glyco_trans_2-like"/>
</dbReference>
<evidence type="ECO:0000259" key="1">
    <source>
        <dbReference type="Pfam" id="PF00535"/>
    </source>
</evidence>
<dbReference type="RefSeq" id="WP_087412992.1">
    <property type="nucleotide sequence ID" value="NZ_CAJLSL010000005.1"/>
</dbReference>
<reference evidence="2" key="2">
    <citation type="journal article" date="2018" name="BMC Genomics">
        <title>Whole genome sequencing and function prediction of 133 gut anaerobes isolated from chicken caecum in pure cultures.</title>
        <authorList>
            <person name="Medvecky M."/>
            <person name="Cejkova D."/>
            <person name="Polansky O."/>
            <person name="Karasova D."/>
            <person name="Kubasova T."/>
            <person name="Cizek A."/>
            <person name="Rychlik I."/>
        </authorList>
    </citation>
    <scope>NUCLEOTIDE SEQUENCE</scope>
    <source>
        <strain evidence="2">An189</strain>
    </source>
</reference>
<dbReference type="EMBL" id="QRWP01000005">
    <property type="protein sequence ID" value="RGT33694.1"/>
    <property type="molecule type" value="Genomic_DNA"/>
</dbReference>
<proteinExistence type="predicted"/>
<dbReference type="Pfam" id="PF00535">
    <property type="entry name" value="Glycos_transf_2"/>
    <property type="match status" value="1"/>
</dbReference>
<protein>
    <submittedName>
        <fullName evidence="3">Glycosyltransferase</fullName>
    </submittedName>
</protein>
<comment type="caution">
    <text evidence="2">The sequence shown here is derived from an EMBL/GenBank/DDBJ whole genome shotgun (WGS) entry which is preliminary data.</text>
</comment>
<dbReference type="PANTHER" id="PTHR43685">
    <property type="entry name" value="GLYCOSYLTRANSFERASE"/>
    <property type="match status" value="1"/>
</dbReference>
<evidence type="ECO:0000313" key="2">
    <source>
        <dbReference type="EMBL" id="OUP33245.1"/>
    </source>
</evidence>
<reference evidence="3 5" key="3">
    <citation type="submission" date="2018-08" db="EMBL/GenBank/DDBJ databases">
        <title>A genome reference for cultivated species of the human gut microbiota.</title>
        <authorList>
            <person name="Zou Y."/>
            <person name="Xue W."/>
            <person name="Luo G."/>
        </authorList>
    </citation>
    <scope>NUCLEOTIDE SEQUENCE [LARGE SCALE GENOMIC DNA]</scope>
    <source>
        <strain evidence="3 5">AF19-1AC</strain>
    </source>
</reference>
<dbReference type="InterPro" id="IPR050834">
    <property type="entry name" value="Glycosyltransf_2"/>
</dbReference>
<evidence type="ECO:0000313" key="3">
    <source>
        <dbReference type="EMBL" id="RGT33694.1"/>
    </source>
</evidence>
<dbReference type="Gene3D" id="3.90.550.10">
    <property type="entry name" value="Spore Coat Polysaccharide Biosynthesis Protein SpsA, Chain A"/>
    <property type="match status" value="1"/>
</dbReference>
<dbReference type="EMBL" id="NFKE01000008">
    <property type="protein sequence ID" value="OUP33245.1"/>
    <property type="molecule type" value="Genomic_DNA"/>
</dbReference>
<feature type="domain" description="Glycosyltransferase 2-like" evidence="1">
    <location>
        <begin position="7"/>
        <end position="118"/>
    </location>
</feature>
<dbReference type="InterPro" id="IPR029044">
    <property type="entry name" value="Nucleotide-diphossugar_trans"/>
</dbReference>
<sequence>MIQVATIIVTFNRKELLIQCIEAIYSQKFRPTIIYIIDNQSTDGTYEFLKEKGILTDEQIYNDISLKYIQLPVNGGGSMGFYKGLKQAYQDGPYDYYWVMDDDGKPHPDCLKELLSHKNVGEYLSPLVVDIEDHCSMAFGNGESCDIYINKYANKNKIIPNKANPFNGILYSKKYIDTVGYPQKEMFIWGDEINYDIRGRKKGMPPSIICKAIHYHPKNRAQHSKPFFFGKKKVIFVDNKWKMYCRCCNAIYNYKLTGNYIQIVKEFFLYNWLFFFSPFRPDWIVLFNRAFINGLKGKFGGHKKYMK</sequence>
<evidence type="ECO:0000313" key="5">
    <source>
        <dbReference type="Proteomes" id="UP000285159"/>
    </source>
</evidence>
<dbReference type="PANTHER" id="PTHR43685:SF2">
    <property type="entry name" value="GLYCOSYLTRANSFERASE 2-LIKE DOMAIN-CONTAINING PROTEIN"/>
    <property type="match status" value="1"/>
</dbReference>
<reference evidence="4" key="1">
    <citation type="submission" date="2017-04" db="EMBL/GenBank/DDBJ databases">
        <title>Function of individual gut microbiota members based on whole genome sequencing of pure cultures obtained from chicken caecum.</title>
        <authorList>
            <person name="Medvecky M."/>
            <person name="Cejkova D."/>
            <person name="Polansky O."/>
            <person name="Karasova D."/>
            <person name="Kubasova T."/>
            <person name="Cizek A."/>
            <person name="Rychlik I."/>
        </authorList>
    </citation>
    <scope>NUCLEOTIDE SEQUENCE [LARGE SCALE GENOMIC DNA]</scope>
    <source>
        <strain evidence="4">An189</strain>
    </source>
</reference>
<dbReference type="GO" id="GO:0016740">
    <property type="term" value="F:transferase activity"/>
    <property type="evidence" value="ECO:0007669"/>
    <property type="project" value="UniProtKB-KW"/>
</dbReference>
<name>A0A1Y4JL58_9BACE</name>
<dbReference type="SUPFAM" id="SSF53448">
    <property type="entry name" value="Nucleotide-diphospho-sugar transferases"/>
    <property type="match status" value="1"/>
</dbReference>
<gene>
    <name evidence="2" type="ORF">B5F24_11525</name>
    <name evidence="3" type="ORF">DWX38_07870</name>
</gene>
<keyword evidence="3" id="KW-0808">Transferase</keyword>
<organism evidence="2 4">
    <name type="scientific">Bacteroides clarus</name>
    <dbReference type="NCBI Taxonomy" id="626929"/>
    <lineage>
        <taxon>Bacteria</taxon>
        <taxon>Pseudomonadati</taxon>
        <taxon>Bacteroidota</taxon>
        <taxon>Bacteroidia</taxon>
        <taxon>Bacteroidales</taxon>
        <taxon>Bacteroidaceae</taxon>
        <taxon>Bacteroides</taxon>
    </lineage>
</organism>
<evidence type="ECO:0000313" key="4">
    <source>
        <dbReference type="Proteomes" id="UP000196587"/>
    </source>
</evidence>
<dbReference type="AlphaFoldDB" id="A0A1Y4JL58"/>
<dbReference type="Proteomes" id="UP000285159">
    <property type="component" value="Unassembled WGS sequence"/>
</dbReference>
<dbReference type="Proteomes" id="UP000196587">
    <property type="component" value="Unassembled WGS sequence"/>
</dbReference>
<accession>A0A1Y4JL58</accession>